<evidence type="ECO:0000313" key="1">
    <source>
        <dbReference type="EMBL" id="CAG8560552.1"/>
    </source>
</evidence>
<accession>A0ACA9M1S2</accession>
<dbReference type="EMBL" id="CAJVPT010009321">
    <property type="protein sequence ID" value="CAG8560552.1"/>
    <property type="molecule type" value="Genomic_DNA"/>
</dbReference>
<comment type="caution">
    <text evidence="1">The sequence shown here is derived from an EMBL/GenBank/DDBJ whole genome shotgun (WGS) entry which is preliminary data.</text>
</comment>
<protein>
    <submittedName>
        <fullName evidence="1">10553_t:CDS:1</fullName>
    </submittedName>
</protein>
<organism evidence="1 2">
    <name type="scientific">Acaulospora colombiana</name>
    <dbReference type="NCBI Taxonomy" id="27376"/>
    <lineage>
        <taxon>Eukaryota</taxon>
        <taxon>Fungi</taxon>
        <taxon>Fungi incertae sedis</taxon>
        <taxon>Mucoromycota</taxon>
        <taxon>Glomeromycotina</taxon>
        <taxon>Glomeromycetes</taxon>
        <taxon>Diversisporales</taxon>
        <taxon>Acaulosporaceae</taxon>
        <taxon>Acaulospora</taxon>
    </lineage>
</organism>
<sequence length="411" mass="46488">MPRLETDKLRICGGRDCKRKGSRLERRDNQDLIWAPLLFTVLGLVLHQLMSKPRSARSTVSKPGEYTSINSWAQEAHKYIGKYKSMIFFLSWHGPELTAPGGPPTEVDLDTPPPSQSSTRSKPRASKATPKRGTSVYSLREEEEEQTDSLFDGYTDQLTEPGDIDVDAVCLFNPLYRLYLSLVKFAYILWVKGHISNEKLEQAFESVNDNKSASNFKRRLSLNPVLSRIPERAESICSMDSISTRRTTRSMTQEKRLIEATISTKGPSRLAKIVTILIEGALAPGRPSPERLRSSNSEILKKQMVSTYLSNVKNPSPPLRLWAKIRREGHYDSTKEWLIRLRIPCSIIRTNSDHITTESFFTLDEDQSFDSLPPDSLYASSEDGESDDDTEGTEVTEDTEPATPDRPMRSR</sequence>
<keyword evidence="2" id="KW-1185">Reference proteome</keyword>
<reference evidence="1" key="1">
    <citation type="submission" date="2021-06" db="EMBL/GenBank/DDBJ databases">
        <authorList>
            <person name="Kallberg Y."/>
            <person name="Tangrot J."/>
            <person name="Rosling A."/>
        </authorList>
    </citation>
    <scope>NUCLEOTIDE SEQUENCE</scope>
    <source>
        <strain evidence="1">CL356</strain>
    </source>
</reference>
<name>A0ACA9M1S2_9GLOM</name>
<dbReference type="Proteomes" id="UP000789525">
    <property type="component" value="Unassembled WGS sequence"/>
</dbReference>
<evidence type="ECO:0000313" key="2">
    <source>
        <dbReference type="Proteomes" id="UP000789525"/>
    </source>
</evidence>
<gene>
    <name evidence="1" type="ORF">ACOLOM_LOCUS5215</name>
</gene>
<proteinExistence type="predicted"/>